<name>A0AA48HV48_9FIRM</name>
<dbReference type="InterPro" id="IPR042177">
    <property type="entry name" value="Cell/Rod_1"/>
</dbReference>
<dbReference type="GO" id="GO:0008360">
    <property type="term" value="P:regulation of cell shape"/>
    <property type="evidence" value="ECO:0007669"/>
    <property type="project" value="UniProtKB-KW"/>
</dbReference>
<comment type="function">
    <text evidence="5">Involved in formation and maintenance of cell shape.</text>
</comment>
<evidence type="ECO:0000256" key="2">
    <source>
        <dbReference type="ARBA" id="ARBA00013855"/>
    </source>
</evidence>
<keyword evidence="3 5" id="KW-0133">Cell shape</keyword>
<dbReference type="GO" id="GO:0005886">
    <property type="term" value="C:plasma membrane"/>
    <property type="evidence" value="ECO:0007669"/>
    <property type="project" value="TreeGrafter"/>
</dbReference>
<accession>A0AA48HV48</accession>
<dbReference type="InterPro" id="IPR007221">
    <property type="entry name" value="MreC"/>
</dbReference>
<proteinExistence type="inferred from homology"/>
<dbReference type="Pfam" id="PF04085">
    <property type="entry name" value="MreC"/>
    <property type="match status" value="1"/>
</dbReference>
<dbReference type="KEGG" id="ips:CfP315_0476"/>
<evidence type="ECO:0000256" key="6">
    <source>
        <dbReference type="SAM" id="Coils"/>
    </source>
</evidence>
<dbReference type="Proteomes" id="UP001337580">
    <property type="component" value="Chromosome"/>
</dbReference>
<evidence type="ECO:0000256" key="7">
    <source>
        <dbReference type="SAM" id="Phobius"/>
    </source>
</evidence>
<evidence type="ECO:0000256" key="5">
    <source>
        <dbReference type="PIRNR" id="PIRNR038471"/>
    </source>
</evidence>
<evidence type="ECO:0000256" key="3">
    <source>
        <dbReference type="ARBA" id="ARBA00022960"/>
    </source>
</evidence>
<keyword evidence="7" id="KW-0812">Transmembrane</keyword>
<dbReference type="Gene3D" id="2.40.10.340">
    <property type="entry name" value="Rod shape-determining protein MreC, domain 1"/>
    <property type="match status" value="1"/>
</dbReference>
<reference evidence="9" key="1">
    <citation type="journal article" date="2023" name="ISME J.">
        <title>Emergence of putative energy parasites within Clostridia revealed by genome analysis of a novel endosymbiotic clade.</title>
        <authorList>
            <person name="Takahashi K."/>
            <person name="Kuwahara H."/>
            <person name="Horikawa Y."/>
            <person name="Izawa K."/>
            <person name="Kato D."/>
            <person name="Inagaki T."/>
            <person name="Yuki M."/>
            <person name="Ohkuma M."/>
            <person name="Hongoh Y."/>
        </authorList>
    </citation>
    <scope>NUCLEOTIDE SEQUENCE</scope>
    <source>
        <strain evidence="9">CfP3-15</strain>
    </source>
</reference>
<evidence type="ECO:0000313" key="9">
    <source>
        <dbReference type="EMBL" id="BED91923.1"/>
    </source>
</evidence>
<dbReference type="Gene3D" id="2.40.10.350">
    <property type="entry name" value="Rod shape-determining protein MreC, domain 2"/>
    <property type="match status" value="1"/>
</dbReference>
<dbReference type="InterPro" id="IPR042175">
    <property type="entry name" value="Cell/Rod_MreC_2"/>
</dbReference>
<gene>
    <name evidence="9" type="ORF">CfP315_0476</name>
</gene>
<dbReference type="PIRSF" id="PIRSF038471">
    <property type="entry name" value="MreC"/>
    <property type="match status" value="1"/>
</dbReference>
<dbReference type="InterPro" id="IPR055342">
    <property type="entry name" value="MreC_beta-barrel_core"/>
</dbReference>
<evidence type="ECO:0000256" key="4">
    <source>
        <dbReference type="ARBA" id="ARBA00032089"/>
    </source>
</evidence>
<evidence type="ECO:0000256" key="1">
    <source>
        <dbReference type="ARBA" id="ARBA00009369"/>
    </source>
</evidence>
<comment type="similarity">
    <text evidence="1 5">Belongs to the MreC family.</text>
</comment>
<keyword evidence="7" id="KW-1133">Transmembrane helix</keyword>
<feature type="coiled-coil region" evidence="6">
    <location>
        <begin position="64"/>
        <end position="101"/>
    </location>
</feature>
<dbReference type="AlphaFoldDB" id="A0AA48HV48"/>
<feature type="domain" description="Rod shape-determining protein MreC beta-barrel core" evidence="8">
    <location>
        <begin position="128"/>
        <end position="277"/>
    </location>
</feature>
<organism evidence="9">
    <name type="scientific">Candidatus Improbicoccus pseudotrichonymphae</name>
    <dbReference type="NCBI Taxonomy" id="3033792"/>
    <lineage>
        <taxon>Bacteria</taxon>
        <taxon>Bacillati</taxon>
        <taxon>Bacillota</taxon>
        <taxon>Clostridia</taxon>
        <taxon>Candidatus Improbicoccus</taxon>
    </lineage>
</organism>
<sequence length="289" mass="32901">MKIHDIIIKNYVINKFIILVLSITMIISGFFIFFQTYQMNALINFSEKPFAFFVNLISNIDDSLKDLINEIKTSRNSVKEIEELKNELNRLRDVVVNYHNIKEENVRLLKFHEIKKNHPQTKLVYANVTGRLPLNKYRNFVIDIGANNGISVGDPVISEEGFIGVILRSGNSFSIVRTIFSHKINIGAKSLETGNLGVISGNQNLLDKSLLKLSYLRLKESVQIGNTIITSGLGGKYPKDFKIGEVEFVGYDNKETSYYAIVKPFANIRETQNVYVITDFINKNIINLD</sequence>
<dbReference type="PANTHER" id="PTHR34138">
    <property type="entry name" value="CELL SHAPE-DETERMINING PROTEIN MREC"/>
    <property type="match status" value="1"/>
</dbReference>
<evidence type="ECO:0000259" key="8">
    <source>
        <dbReference type="Pfam" id="PF04085"/>
    </source>
</evidence>
<dbReference type="PANTHER" id="PTHR34138:SF1">
    <property type="entry name" value="CELL SHAPE-DETERMINING PROTEIN MREC"/>
    <property type="match status" value="1"/>
</dbReference>
<keyword evidence="7" id="KW-0472">Membrane</keyword>
<dbReference type="EMBL" id="AP027924">
    <property type="protein sequence ID" value="BED91923.1"/>
    <property type="molecule type" value="Genomic_DNA"/>
</dbReference>
<feature type="transmembrane region" description="Helical" evidence="7">
    <location>
        <begin position="12"/>
        <end position="34"/>
    </location>
</feature>
<protein>
    <recommendedName>
        <fullName evidence="2 5">Cell shape-determining protein MreC</fullName>
    </recommendedName>
    <alternativeName>
        <fullName evidence="4 5">Cell shape protein MreC</fullName>
    </alternativeName>
</protein>
<keyword evidence="6" id="KW-0175">Coiled coil</keyword>